<evidence type="ECO:0000313" key="10">
    <source>
        <dbReference type="EMBL" id="SFK64068.1"/>
    </source>
</evidence>
<evidence type="ECO:0000256" key="7">
    <source>
        <dbReference type="ARBA" id="ARBA00023136"/>
    </source>
</evidence>
<feature type="domain" description="ABC transmembrane type-2" evidence="9">
    <location>
        <begin position="159"/>
        <end position="396"/>
    </location>
</feature>
<dbReference type="RefSeq" id="WP_091684706.1">
    <property type="nucleotide sequence ID" value="NZ_FOSN01000013.1"/>
</dbReference>
<sequence length="400" mass="43182">MSSPDQQATSQKRKTLYNSKTKSSSLSWHLSNIYRLTVKELRSIRSDPVMLILVLYAFSIAVYTVATGASTEATNLAVGFVDEDHSDLSRRIADGLTPPLFKPAVEIAAPAIDAEMDAGRLVFVIEIPPKFEADVLAGRQPTVQVNVDATAITQAGNGAIYLQTIIANEVSAFRTGRGGTSDIPVNVEIREKFNPNTKSSWFTSVMQVINNVTILTVILTGAALIREREQGTVEHLLVMPVVPAEIMLAKILANGLVILTAAGLSLLLVVEWWLHVPIAGSILLFLSGSSIYVFTVAALGILLGTIATSMGQFGLLAIPVLLVMQLLSGSTTPMESMPVWLRYAMQIISPTPHYVAFAQGVLYRGADLSIVWPQLVAMAVIGAGYFAFALHRFRQVIFGA</sequence>
<comment type="similarity">
    <text evidence="2">Belongs to the ABC-2 integral membrane protein family.</text>
</comment>
<keyword evidence="5 8" id="KW-0812">Transmembrane</keyword>
<dbReference type="STRING" id="1612308.SAMN05444581_11341"/>
<evidence type="ECO:0000256" key="4">
    <source>
        <dbReference type="ARBA" id="ARBA00022475"/>
    </source>
</evidence>
<evidence type="ECO:0000256" key="8">
    <source>
        <dbReference type="SAM" id="Phobius"/>
    </source>
</evidence>
<evidence type="ECO:0000256" key="1">
    <source>
        <dbReference type="ARBA" id="ARBA00004651"/>
    </source>
</evidence>
<feature type="transmembrane region" description="Helical" evidence="8">
    <location>
        <begin position="49"/>
        <end position="66"/>
    </location>
</feature>
<dbReference type="GO" id="GO:0005886">
    <property type="term" value="C:plasma membrane"/>
    <property type="evidence" value="ECO:0007669"/>
    <property type="project" value="UniProtKB-SubCell"/>
</dbReference>
<dbReference type="PANTHER" id="PTHR30294:SF47">
    <property type="entry name" value="INNER MEMBRANE TRANSPORT PERMEASE YHHJ"/>
    <property type="match status" value="1"/>
</dbReference>
<evidence type="ECO:0000256" key="6">
    <source>
        <dbReference type="ARBA" id="ARBA00022989"/>
    </source>
</evidence>
<evidence type="ECO:0000256" key="5">
    <source>
        <dbReference type="ARBA" id="ARBA00022692"/>
    </source>
</evidence>
<dbReference type="InterPro" id="IPR013525">
    <property type="entry name" value="ABC2_TM"/>
</dbReference>
<feature type="transmembrane region" description="Helical" evidence="8">
    <location>
        <begin position="282"/>
        <end position="306"/>
    </location>
</feature>
<dbReference type="AlphaFoldDB" id="A0A1I4B5D3"/>
<dbReference type="PANTHER" id="PTHR30294">
    <property type="entry name" value="MEMBRANE COMPONENT OF ABC TRANSPORTER YHHJ-RELATED"/>
    <property type="match status" value="1"/>
</dbReference>
<accession>A0A1I4B5D3</accession>
<feature type="transmembrane region" description="Helical" evidence="8">
    <location>
        <begin position="201"/>
        <end position="225"/>
    </location>
</feature>
<gene>
    <name evidence="10" type="ORF">SAMN05444581_11341</name>
</gene>
<evidence type="ECO:0000259" key="9">
    <source>
        <dbReference type="PROSITE" id="PS51012"/>
    </source>
</evidence>
<dbReference type="OrthoDB" id="9811522at2"/>
<keyword evidence="6 8" id="KW-1133">Transmembrane helix</keyword>
<feature type="transmembrane region" description="Helical" evidence="8">
    <location>
        <begin position="370"/>
        <end position="390"/>
    </location>
</feature>
<dbReference type="InterPro" id="IPR051449">
    <property type="entry name" value="ABC-2_transporter_component"/>
</dbReference>
<dbReference type="Pfam" id="PF12698">
    <property type="entry name" value="ABC2_membrane_3"/>
    <property type="match status" value="1"/>
</dbReference>
<reference evidence="10 11" key="1">
    <citation type="submission" date="2016-10" db="EMBL/GenBank/DDBJ databases">
        <authorList>
            <person name="de Groot N.N."/>
        </authorList>
    </citation>
    <scope>NUCLEOTIDE SEQUENCE [LARGE SCALE GENOMIC DNA]</scope>
    <source>
        <strain evidence="10 11">NE2</strain>
    </source>
</reference>
<comment type="subcellular location">
    <subcellularLocation>
        <location evidence="1">Cell membrane</location>
        <topology evidence="1">Multi-pass membrane protein</topology>
    </subcellularLocation>
</comment>
<protein>
    <submittedName>
        <fullName evidence="10">ABC-2 type transport system permease protein</fullName>
    </submittedName>
</protein>
<feature type="transmembrane region" description="Helical" evidence="8">
    <location>
        <begin position="246"/>
        <end position="270"/>
    </location>
</feature>
<evidence type="ECO:0000313" key="11">
    <source>
        <dbReference type="Proteomes" id="UP000198755"/>
    </source>
</evidence>
<dbReference type="InterPro" id="IPR047817">
    <property type="entry name" value="ABC2_TM_bact-type"/>
</dbReference>
<proteinExistence type="inferred from homology"/>
<dbReference type="GO" id="GO:0140359">
    <property type="term" value="F:ABC-type transporter activity"/>
    <property type="evidence" value="ECO:0007669"/>
    <property type="project" value="InterPro"/>
</dbReference>
<evidence type="ECO:0000256" key="3">
    <source>
        <dbReference type="ARBA" id="ARBA00022448"/>
    </source>
</evidence>
<keyword evidence="7 8" id="KW-0472">Membrane</keyword>
<keyword evidence="11" id="KW-1185">Reference proteome</keyword>
<name>A0A1I4B5D3_9HYPH</name>
<keyword evidence="4" id="KW-1003">Cell membrane</keyword>
<keyword evidence="3" id="KW-0813">Transport</keyword>
<dbReference type="PROSITE" id="PS51012">
    <property type="entry name" value="ABC_TM2"/>
    <property type="match status" value="1"/>
</dbReference>
<organism evidence="10 11">
    <name type="scientific">Methylocapsa palsarum</name>
    <dbReference type="NCBI Taxonomy" id="1612308"/>
    <lineage>
        <taxon>Bacteria</taxon>
        <taxon>Pseudomonadati</taxon>
        <taxon>Pseudomonadota</taxon>
        <taxon>Alphaproteobacteria</taxon>
        <taxon>Hyphomicrobiales</taxon>
        <taxon>Beijerinckiaceae</taxon>
        <taxon>Methylocapsa</taxon>
    </lineage>
</organism>
<dbReference type="Gene3D" id="3.40.1710.10">
    <property type="entry name" value="abc type-2 transporter like domain"/>
    <property type="match status" value="1"/>
</dbReference>
<dbReference type="EMBL" id="FOSN01000013">
    <property type="protein sequence ID" value="SFK64068.1"/>
    <property type="molecule type" value="Genomic_DNA"/>
</dbReference>
<evidence type="ECO:0000256" key="2">
    <source>
        <dbReference type="ARBA" id="ARBA00007783"/>
    </source>
</evidence>
<dbReference type="Proteomes" id="UP000198755">
    <property type="component" value="Unassembled WGS sequence"/>
</dbReference>